<proteinExistence type="predicted"/>
<dbReference type="InterPro" id="IPR050189">
    <property type="entry name" value="MFS_Efflux_Transporters"/>
</dbReference>
<evidence type="ECO:0000256" key="3">
    <source>
        <dbReference type="ARBA" id="ARBA00022692"/>
    </source>
</evidence>
<evidence type="ECO:0000259" key="7">
    <source>
        <dbReference type="PROSITE" id="PS50850"/>
    </source>
</evidence>
<dbReference type="InterPro" id="IPR036259">
    <property type="entry name" value="MFS_trans_sf"/>
</dbReference>
<feature type="transmembrane region" description="Helical" evidence="6">
    <location>
        <begin position="210"/>
        <end position="228"/>
    </location>
</feature>
<evidence type="ECO:0000256" key="1">
    <source>
        <dbReference type="ARBA" id="ARBA00004651"/>
    </source>
</evidence>
<dbReference type="SUPFAM" id="SSF103473">
    <property type="entry name" value="MFS general substrate transporter"/>
    <property type="match status" value="1"/>
</dbReference>
<dbReference type="EMBL" id="FQ312005">
    <property type="protein sequence ID" value="CBW27966.1"/>
    <property type="molecule type" value="Genomic_DNA"/>
</dbReference>
<evidence type="ECO:0000256" key="2">
    <source>
        <dbReference type="ARBA" id="ARBA00022475"/>
    </source>
</evidence>
<feature type="transmembrane region" description="Helical" evidence="6">
    <location>
        <begin position="283"/>
        <end position="316"/>
    </location>
</feature>
<feature type="domain" description="Major facilitator superfamily (MFS) profile" evidence="7">
    <location>
        <begin position="1"/>
        <end position="389"/>
    </location>
</feature>
<evidence type="ECO:0000313" key="9">
    <source>
        <dbReference type="Proteomes" id="UP000008963"/>
    </source>
</evidence>
<dbReference type="GO" id="GO:0005886">
    <property type="term" value="C:plasma membrane"/>
    <property type="evidence" value="ECO:0007669"/>
    <property type="project" value="UniProtKB-SubCell"/>
</dbReference>
<feature type="transmembrane region" description="Helical" evidence="6">
    <location>
        <begin position="140"/>
        <end position="158"/>
    </location>
</feature>
<dbReference type="KEGG" id="bmx:BMS_3215"/>
<dbReference type="CDD" id="cd17324">
    <property type="entry name" value="MFS_NepI_like"/>
    <property type="match status" value="1"/>
</dbReference>
<organism evidence="8 9">
    <name type="scientific">Halobacteriovorax marinus (strain ATCC BAA-682 / DSM 15412 / SJ)</name>
    <name type="common">Bacteriovorax marinus</name>
    <dbReference type="NCBI Taxonomy" id="862908"/>
    <lineage>
        <taxon>Bacteria</taxon>
        <taxon>Pseudomonadati</taxon>
        <taxon>Bdellovibrionota</taxon>
        <taxon>Bacteriovoracia</taxon>
        <taxon>Bacteriovoracales</taxon>
        <taxon>Halobacteriovoraceae</taxon>
        <taxon>Halobacteriovorax</taxon>
    </lineage>
</organism>
<reference evidence="9" key="1">
    <citation type="journal article" date="2013" name="ISME J.">
        <title>A small predatory core genome in the divergent marine Bacteriovorax marinus SJ and the terrestrial Bdellovibrio bacteriovorus.</title>
        <authorList>
            <person name="Crossman L.C."/>
            <person name="Chen H."/>
            <person name="Cerdeno-Tarraga A.M."/>
            <person name="Brooks K."/>
            <person name="Quail M.A."/>
            <person name="Pineiro S.A."/>
            <person name="Hobley L."/>
            <person name="Sockett R.E."/>
            <person name="Bentley S.D."/>
            <person name="Parkhill J."/>
            <person name="Williams H.N."/>
            <person name="Stine O.C."/>
        </authorList>
    </citation>
    <scope>NUCLEOTIDE SEQUENCE [LARGE SCALE GENOMIC DNA]</scope>
    <source>
        <strain evidence="9">ATCC BAA-682 / DSM 15412 / SJ</strain>
    </source>
</reference>
<dbReference type="AlphaFoldDB" id="E1X030"/>
<feature type="transmembrane region" description="Helical" evidence="6">
    <location>
        <begin position="12"/>
        <end position="32"/>
    </location>
</feature>
<keyword evidence="3 6" id="KW-0812">Transmembrane</keyword>
<name>E1X030_HALMS</name>
<feature type="transmembrane region" description="Helical" evidence="6">
    <location>
        <begin position="52"/>
        <end position="73"/>
    </location>
</feature>
<keyword evidence="9" id="KW-1185">Reference proteome</keyword>
<protein>
    <submittedName>
        <fullName evidence="8">Tranport protein (MFS family)</fullName>
    </submittedName>
</protein>
<accession>E1X030</accession>
<dbReference type="eggNOG" id="COG2814">
    <property type="taxonomic scope" value="Bacteria"/>
</dbReference>
<feature type="transmembrane region" description="Helical" evidence="6">
    <location>
        <begin position="106"/>
        <end position="128"/>
    </location>
</feature>
<keyword evidence="5 6" id="KW-0472">Membrane</keyword>
<dbReference type="Proteomes" id="UP000008963">
    <property type="component" value="Chromosome"/>
</dbReference>
<sequence length="403" mass="43378">MVDEVSIKNKNSWGGIWALAFGVSSIMIGEFLPTGLLTPIAKDLNITEGVAGQTVTVTSIFAVLSSLFCAYLTRSLNRRNVLIGFSLLTFISSVIVGSSSSFSTILVGRVMLGVALGGFWSMSTAIAIRIVEEKNVAKALSIIFGSASFSAMLAAPLGSFLGEIIGWRNVFYLNSVIGILGVGWIIYSMPHLKPLGEIRLGTIIKVFNKGSVRSGMIAIGLTFCGRFATLTFLRPYLEQKINLEGHDISIMFLVFDLAYFIGSLQAAKLVNRSLGGTMIISPILLALTSFCLTLTSSTIAITGILIFLLGFCFAPIPVSWSKWGPKIAPENTETIGGLYVAAVQTSAAIGSFFGGIVFDRLGVDILFGMSGVLWILASLVVYYFVKTRFEKDIDCKKLNELTC</sequence>
<keyword evidence="2" id="KW-1003">Cell membrane</keyword>
<feature type="transmembrane region" description="Helical" evidence="6">
    <location>
        <begin position="365"/>
        <end position="385"/>
    </location>
</feature>
<dbReference type="PANTHER" id="PTHR43124">
    <property type="entry name" value="PURINE EFFLUX PUMP PBUE"/>
    <property type="match status" value="1"/>
</dbReference>
<keyword evidence="4 6" id="KW-1133">Transmembrane helix</keyword>
<gene>
    <name evidence="8" type="ordered locus">BMS_3215</name>
</gene>
<dbReference type="PROSITE" id="PS50850">
    <property type="entry name" value="MFS"/>
    <property type="match status" value="1"/>
</dbReference>
<feature type="transmembrane region" description="Helical" evidence="6">
    <location>
        <begin position="170"/>
        <end position="189"/>
    </location>
</feature>
<dbReference type="Pfam" id="PF07690">
    <property type="entry name" value="MFS_1"/>
    <property type="match status" value="2"/>
</dbReference>
<dbReference type="GO" id="GO:0022857">
    <property type="term" value="F:transmembrane transporter activity"/>
    <property type="evidence" value="ECO:0007669"/>
    <property type="project" value="InterPro"/>
</dbReference>
<evidence type="ECO:0000256" key="5">
    <source>
        <dbReference type="ARBA" id="ARBA00023136"/>
    </source>
</evidence>
<evidence type="ECO:0000256" key="4">
    <source>
        <dbReference type="ARBA" id="ARBA00022989"/>
    </source>
</evidence>
<evidence type="ECO:0000256" key="6">
    <source>
        <dbReference type="SAM" id="Phobius"/>
    </source>
</evidence>
<dbReference type="PANTHER" id="PTHR43124:SF5">
    <property type="entry name" value="PURINE RIBONUCLEOSIDE EFFLUX PUMP NEPI"/>
    <property type="match status" value="1"/>
</dbReference>
<dbReference type="Gene3D" id="1.20.1250.20">
    <property type="entry name" value="MFS general substrate transporter like domains"/>
    <property type="match status" value="1"/>
</dbReference>
<dbReference type="InterPro" id="IPR011701">
    <property type="entry name" value="MFS"/>
</dbReference>
<feature type="transmembrane region" description="Helical" evidence="6">
    <location>
        <begin position="80"/>
        <end position="100"/>
    </location>
</feature>
<evidence type="ECO:0000313" key="8">
    <source>
        <dbReference type="EMBL" id="CBW27966.1"/>
    </source>
</evidence>
<feature type="transmembrane region" description="Helical" evidence="6">
    <location>
        <begin position="248"/>
        <end position="271"/>
    </location>
</feature>
<dbReference type="STRING" id="862908.BMS_3215"/>
<dbReference type="PATRIC" id="fig|862908.3.peg.3072"/>
<dbReference type="InterPro" id="IPR020846">
    <property type="entry name" value="MFS_dom"/>
</dbReference>
<dbReference type="HOGENOM" id="CLU_001265_61_1_7"/>
<feature type="transmembrane region" description="Helical" evidence="6">
    <location>
        <begin position="336"/>
        <end position="358"/>
    </location>
</feature>
<comment type="subcellular location">
    <subcellularLocation>
        <location evidence="1">Cell membrane</location>
        <topology evidence="1">Multi-pass membrane protein</topology>
    </subcellularLocation>
</comment>
<dbReference type="RefSeq" id="WP_014245736.1">
    <property type="nucleotide sequence ID" value="NC_016620.1"/>
</dbReference>